<feature type="repeat" description="ANK" evidence="6">
    <location>
        <begin position="1059"/>
        <end position="1091"/>
    </location>
</feature>
<dbReference type="InterPro" id="IPR051165">
    <property type="entry name" value="Multifunctional_ANK_Repeat"/>
</dbReference>
<dbReference type="Gene3D" id="3.30.60.90">
    <property type="match status" value="1"/>
</dbReference>
<dbReference type="InterPro" id="IPR056884">
    <property type="entry name" value="NPHP3-like_N"/>
</dbReference>
<feature type="repeat" description="ANK" evidence="6">
    <location>
        <begin position="1131"/>
        <end position="1159"/>
    </location>
</feature>
<comment type="caution">
    <text evidence="9">The sequence shown here is derived from an EMBL/GenBank/DDBJ whole genome shotgun (WGS) entry which is preliminary data.</text>
</comment>
<protein>
    <submittedName>
        <fullName evidence="9">Ankyrin-2</fullName>
    </submittedName>
</protein>
<dbReference type="PROSITE" id="PS50297">
    <property type="entry name" value="ANK_REP_REGION"/>
    <property type="match status" value="5"/>
</dbReference>
<dbReference type="Proteomes" id="UP001321749">
    <property type="component" value="Unassembled WGS sequence"/>
</dbReference>
<evidence type="ECO:0000256" key="7">
    <source>
        <dbReference type="SAM" id="MobiDB-lite"/>
    </source>
</evidence>
<dbReference type="Pfam" id="PF00569">
    <property type="entry name" value="ZZ"/>
    <property type="match status" value="1"/>
</dbReference>
<dbReference type="CDD" id="cd02249">
    <property type="entry name" value="ZZ"/>
    <property type="match status" value="1"/>
</dbReference>
<dbReference type="SMART" id="SM00248">
    <property type="entry name" value="ANK"/>
    <property type="match status" value="19"/>
</dbReference>
<dbReference type="InterPro" id="IPR036770">
    <property type="entry name" value="Ankyrin_rpt-contain_sf"/>
</dbReference>
<keyword evidence="3" id="KW-0863">Zinc-finger</keyword>
<evidence type="ECO:0000256" key="1">
    <source>
        <dbReference type="ARBA" id="ARBA00022723"/>
    </source>
</evidence>
<dbReference type="EMBL" id="MU865077">
    <property type="protein sequence ID" value="KAK4458240.1"/>
    <property type="molecule type" value="Genomic_DNA"/>
</dbReference>
<dbReference type="PANTHER" id="PTHR24123:SF33">
    <property type="entry name" value="PROTEIN HOS4"/>
    <property type="match status" value="1"/>
</dbReference>
<feature type="region of interest" description="Disordered" evidence="7">
    <location>
        <begin position="1798"/>
        <end position="1841"/>
    </location>
</feature>
<dbReference type="InterPro" id="IPR000433">
    <property type="entry name" value="Znf_ZZ"/>
</dbReference>
<dbReference type="GO" id="GO:0008270">
    <property type="term" value="F:zinc ion binding"/>
    <property type="evidence" value="ECO:0007669"/>
    <property type="project" value="UniProtKB-KW"/>
</dbReference>
<proteinExistence type="predicted"/>
<name>A0AAV9HEL9_9PEZI</name>
<feature type="region of interest" description="Disordered" evidence="7">
    <location>
        <begin position="1503"/>
        <end position="1525"/>
    </location>
</feature>
<keyword evidence="5 6" id="KW-0040">ANK repeat</keyword>
<keyword evidence="2" id="KW-0677">Repeat</keyword>
<evidence type="ECO:0000256" key="3">
    <source>
        <dbReference type="ARBA" id="ARBA00022771"/>
    </source>
</evidence>
<feature type="region of interest" description="Disordered" evidence="7">
    <location>
        <begin position="1"/>
        <end position="70"/>
    </location>
</feature>
<keyword evidence="4" id="KW-0862">Zinc</keyword>
<dbReference type="SUPFAM" id="SSF48403">
    <property type="entry name" value="Ankyrin repeat"/>
    <property type="match status" value="2"/>
</dbReference>
<reference evidence="9" key="1">
    <citation type="journal article" date="2023" name="Mol. Phylogenet. Evol.">
        <title>Genome-scale phylogeny and comparative genomics of the fungal order Sordariales.</title>
        <authorList>
            <person name="Hensen N."/>
            <person name="Bonometti L."/>
            <person name="Westerberg I."/>
            <person name="Brannstrom I.O."/>
            <person name="Guillou S."/>
            <person name="Cros-Aarteil S."/>
            <person name="Calhoun S."/>
            <person name="Haridas S."/>
            <person name="Kuo A."/>
            <person name="Mondo S."/>
            <person name="Pangilinan J."/>
            <person name="Riley R."/>
            <person name="LaButti K."/>
            <person name="Andreopoulos B."/>
            <person name="Lipzen A."/>
            <person name="Chen C."/>
            <person name="Yan M."/>
            <person name="Daum C."/>
            <person name="Ng V."/>
            <person name="Clum A."/>
            <person name="Steindorff A."/>
            <person name="Ohm R.A."/>
            <person name="Martin F."/>
            <person name="Silar P."/>
            <person name="Natvig D.O."/>
            <person name="Lalanne C."/>
            <person name="Gautier V."/>
            <person name="Ament-Velasquez S.L."/>
            <person name="Kruys A."/>
            <person name="Hutchinson M.I."/>
            <person name="Powell A.J."/>
            <person name="Barry K."/>
            <person name="Miller A.N."/>
            <person name="Grigoriev I.V."/>
            <person name="Debuchy R."/>
            <person name="Gladieux P."/>
            <person name="Hiltunen Thoren M."/>
            <person name="Johannesson H."/>
        </authorList>
    </citation>
    <scope>NUCLEOTIDE SEQUENCE</scope>
    <source>
        <strain evidence="9">PSN324</strain>
    </source>
</reference>
<dbReference type="SMART" id="SM00291">
    <property type="entry name" value="ZnF_ZZ"/>
    <property type="match status" value="1"/>
</dbReference>
<dbReference type="SUPFAM" id="SSF57850">
    <property type="entry name" value="RING/U-box"/>
    <property type="match status" value="1"/>
</dbReference>
<dbReference type="Gene3D" id="1.25.40.20">
    <property type="entry name" value="Ankyrin repeat-containing domain"/>
    <property type="match status" value="7"/>
</dbReference>
<reference evidence="9" key="2">
    <citation type="submission" date="2023-06" db="EMBL/GenBank/DDBJ databases">
        <authorList>
            <consortium name="Lawrence Berkeley National Laboratory"/>
            <person name="Mondo S.J."/>
            <person name="Hensen N."/>
            <person name="Bonometti L."/>
            <person name="Westerberg I."/>
            <person name="Brannstrom I.O."/>
            <person name="Guillou S."/>
            <person name="Cros-Aarteil S."/>
            <person name="Calhoun S."/>
            <person name="Haridas S."/>
            <person name="Kuo A."/>
            <person name="Pangilinan J."/>
            <person name="Riley R."/>
            <person name="Labutti K."/>
            <person name="Andreopoulos B."/>
            <person name="Lipzen A."/>
            <person name="Chen C."/>
            <person name="Yanf M."/>
            <person name="Daum C."/>
            <person name="Ng V."/>
            <person name="Clum A."/>
            <person name="Steindorff A."/>
            <person name="Ohm R."/>
            <person name="Martin F."/>
            <person name="Silar P."/>
            <person name="Natvig D."/>
            <person name="Lalanne C."/>
            <person name="Gautier V."/>
            <person name="Ament-Velasquez S.L."/>
            <person name="Kruys A."/>
            <person name="Hutchinson M.I."/>
            <person name="Powell A.J."/>
            <person name="Barry K."/>
            <person name="Miller A.N."/>
            <person name="Grigoriev I.V."/>
            <person name="Debuchy R."/>
            <person name="Gladieux P."/>
            <person name="Thoren M.H."/>
            <person name="Johannesson H."/>
        </authorList>
    </citation>
    <scope>NUCLEOTIDE SEQUENCE</scope>
    <source>
        <strain evidence="9">PSN324</strain>
    </source>
</reference>
<dbReference type="PROSITE" id="PS50088">
    <property type="entry name" value="ANK_REPEAT"/>
    <property type="match status" value="6"/>
</dbReference>
<dbReference type="Pfam" id="PF24883">
    <property type="entry name" value="NPHP3_N"/>
    <property type="match status" value="1"/>
</dbReference>
<feature type="repeat" description="ANK" evidence="6">
    <location>
        <begin position="1479"/>
        <end position="1507"/>
    </location>
</feature>
<sequence>MSDAESISSDSDESVSPPISERAASLKTAAEGQLPSDHEKSKEETSTHDEKAPRSLSRHEPQPTEDKVQLRVSHGVHLAWSGHPHRAEEPTNGSDGNEVAFDFVVVPGIEGEWETASPWISKSYEVGKNRILRFEYPTQGFYSGSKCRDSIRNTALQLLRGVSALREGDSVKRLIVFVAHGLGGIIVKDSLVAAALDPEAFADISNMSRVLVFVGCPHRSRGQRDMEDKLSRYFFASSTRYQFPDYTPTIPSVTALATAIIQVNGMFVDSKHLLRSRAISIYAGPESGTSLSPVFDDYCGTIGFPFETRILNTGRDDEYPQLVDKLRNLETVFNVVFDEGVFLRERKILSLASPIDPFRTVLAVDAPVTSTYEYKTWLKLRGPQVLYVHGSDAVSDASEQIFFALEKLPVSQTTVVFYFSFDQWDVRRDSVRDMASTFLAQIICQFPCNKEWAEAFFQHLSYERGWTEADLLNWFERFRLNNEFEEAIFVINHFDQCTNGSRRLFLDRLRFLASHSENPYKIVLTSQKTGVLLDDLSGTPLTVLDLLASTESPEGGTGRTNFVDETEKRLMQLRPELLIHASLVREQLESIVDIDPLARQILCEQAGVWSLWPETISFREMVSGGQGLDLAEGQWDESLLACLLDQILSKISNDSESQQEKLRSQLSWILCAVRPLTVWELGNALLLSRKETAIKDSRPSPAMLENLVSGTLNELAGIVHVVHNEVRIVHPRIRSVFLVAGKKPAGSSLSFFGGKDVHDKGHSDIALLSLKYSSTPSGRKRIDQIYNLSKALGVPVFTDRGDLCAYSLQAWTHHFLLVSPDSSQRKDLEQQLRIGGLPGLSHLDLARGHWALSNPITRSHTSLESLFPIFAGFGVLDDTLIETSETTKVLRAALLEASSKRQSKAVKQLLDRDKFTEETLLEALVLAGASGDEQLALDLVRYISNSSSSPSTIAWPPSLLFRSCSLGLSRLAEKLLQLGISADPDVPWRKIIKASPLSQAVRFNHVATTEVLLKHGADTKLFHPGKNTHLHIAASLGNVGILKPLCELGKAELDAKADSNLTPVYLAALRGQHAAVEELLKLGADPNMGFTSESPVSQWSPIIVAAEGGHQLCIKSLLQHKANPDAWGPAEHGTALGYAAVNGHLEVCRLLLEAGADPNSSLIIPPLIWKVAESLSGQDKQEMQLNILKLLIEYGTNVNARTSDGVPVLSAIVRHLENAEAVCELLLDKGADVNLVDPDGESPLYHAACASKKNPAVIKLLLDRGADVNNLSNKGASALYFAIPSAESVRLLMGRGANPSLGRREANDFTPLMYAAWFEDHLESLKVLLEYKPDLEARFEVPNSSITGATAIACAVIAGPAAAVKLLAEAGADLQNTGIPILRSAAFEDKQDKLDVLLEFLPRLNLKETDDDGWTAIHWNIPHAHFNRLLNIGIDPNIQDNNGATPLYHHVIHKNVAHIKSLLRSGANPNLLTHWDGGPLHHAASDLRLDIAQLLVKHGADPNAASPVTGNTLNSACSQSSSETSDDSVLTEMVKYLLDKGADPNTTSGLTGYAINMAVSKGSLSIVDILLKKGSARVDLKDEVGRTTLHWAASGGNVAVFRKILDAGCDAKARDVTGRTLLQYAAQTGRAEMVEHILGQFYQDGGEDIDTTDKDGWTALCWAARGPHSWSQSGREVTSEVMDDLAKVIKMLVDHGARKDVEVTFHNEKWTPVRIARYHSAPLEIVELLETNNDSSTEVPVQRAAAVREGVICDVCLVRFCGLRYRCRSCGWYDLCFKCYPYRALVHKPGNHDFVELGPEYEEKKNESLEEGGDDGSGDGGAGSEASSTTTDSDTESDDEE</sequence>
<dbReference type="Pfam" id="PF12796">
    <property type="entry name" value="Ank_2"/>
    <property type="match status" value="4"/>
</dbReference>
<feature type="repeat" description="ANK" evidence="6">
    <location>
        <begin position="1584"/>
        <end position="1616"/>
    </location>
</feature>
<evidence type="ECO:0000313" key="9">
    <source>
        <dbReference type="EMBL" id="KAK4458240.1"/>
    </source>
</evidence>
<feature type="repeat" description="ANK" evidence="6">
    <location>
        <begin position="1239"/>
        <end position="1273"/>
    </location>
</feature>
<dbReference type="InterPro" id="IPR002110">
    <property type="entry name" value="Ankyrin_rpt"/>
</dbReference>
<feature type="compositionally biased region" description="Basic and acidic residues" evidence="7">
    <location>
        <begin position="1798"/>
        <end position="1808"/>
    </location>
</feature>
<keyword evidence="10" id="KW-1185">Reference proteome</keyword>
<dbReference type="InterPro" id="IPR043145">
    <property type="entry name" value="Znf_ZZ_sf"/>
</dbReference>
<organism evidence="9 10">
    <name type="scientific">Cladorrhinum samala</name>
    <dbReference type="NCBI Taxonomy" id="585594"/>
    <lineage>
        <taxon>Eukaryota</taxon>
        <taxon>Fungi</taxon>
        <taxon>Dikarya</taxon>
        <taxon>Ascomycota</taxon>
        <taxon>Pezizomycotina</taxon>
        <taxon>Sordariomycetes</taxon>
        <taxon>Sordariomycetidae</taxon>
        <taxon>Sordariales</taxon>
        <taxon>Podosporaceae</taxon>
        <taxon>Cladorrhinum</taxon>
    </lineage>
</organism>
<evidence type="ECO:0000256" key="6">
    <source>
        <dbReference type="PROSITE-ProRule" id="PRU00023"/>
    </source>
</evidence>
<gene>
    <name evidence="9" type="ORF">QBC42DRAFT_277230</name>
</gene>
<evidence type="ECO:0000256" key="2">
    <source>
        <dbReference type="ARBA" id="ARBA00022737"/>
    </source>
</evidence>
<feature type="compositionally biased region" description="Basic and acidic residues" evidence="7">
    <location>
        <begin position="36"/>
        <end position="69"/>
    </location>
</feature>
<feature type="domain" description="ZZ-type" evidence="8">
    <location>
        <begin position="1747"/>
        <end position="1789"/>
    </location>
</feature>
<feature type="compositionally biased region" description="Low complexity" evidence="7">
    <location>
        <begin position="1"/>
        <end position="21"/>
    </location>
</feature>
<evidence type="ECO:0000313" key="10">
    <source>
        <dbReference type="Proteomes" id="UP001321749"/>
    </source>
</evidence>
<keyword evidence="1" id="KW-0479">Metal-binding</keyword>
<evidence type="ECO:0000256" key="5">
    <source>
        <dbReference type="ARBA" id="ARBA00023043"/>
    </source>
</evidence>
<feature type="repeat" description="ANK" evidence="6">
    <location>
        <begin position="1442"/>
        <end position="1474"/>
    </location>
</feature>
<evidence type="ECO:0000256" key="4">
    <source>
        <dbReference type="ARBA" id="ARBA00022833"/>
    </source>
</evidence>
<evidence type="ECO:0000259" key="8">
    <source>
        <dbReference type="SMART" id="SM00291"/>
    </source>
</evidence>
<accession>A0AAV9HEL9</accession>
<dbReference type="Pfam" id="PF00023">
    <property type="entry name" value="Ank"/>
    <property type="match status" value="1"/>
</dbReference>
<dbReference type="PANTHER" id="PTHR24123">
    <property type="entry name" value="ANKYRIN REPEAT-CONTAINING"/>
    <property type="match status" value="1"/>
</dbReference>